<dbReference type="InterPro" id="IPR050515">
    <property type="entry name" value="Beta-lactam/transpept"/>
</dbReference>
<dbReference type="Gene3D" id="3.40.710.10">
    <property type="entry name" value="DD-peptidase/beta-lactamase superfamily"/>
    <property type="match status" value="1"/>
</dbReference>
<feature type="domain" description="Penicillin-binding protein transpeptidase" evidence="1">
    <location>
        <begin position="66"/>
        <end position="144"/>
    </location>
</feature>
<dbReference type="InterPro" id="IPR001460">
    <property type="entry name" value="PCN-bd_Tpept"/>
</dbReference>
<protein>
    <recommendedName>
        <fullName evidence="1">Penicillin-binding protein transpeptidase domain-containing protein</fullName>
    </recommendedName>
</protein>
<proteinExistence type="predicted"/>
<dbReference type="PANTHER" id="PTHR30627:SF24">
    <property type="entry name" value="PENICILLIN-BINDING PROTEIN 4B"/>
    <property type="match status" value="1"/>
</dbReference>
<gene>
    <name evidence="2" type="ORF">GCM10025789_07860</name>
</gene>
<keyword evidence="3" id="KW-1185">Reference proteome</keyword>
<dbReference type="InterPro" id="IPR012338">
    <property type="entry name" value="Beta-lactam/transpept-like"/>
</dbReference>
<evidence type="ECO:0000259" key="1">
    <source>
        <dbReference type="Pfam" id="PF00905"/>
    </source>
</evidence>
<dbReference type="Pfam" id="PF00905">
    <property type="entry name" value="Transpeptidase"/>
    <property type="match status" value="1"/>
</dbReference>
<accession>A0ABP9F4T6</accession>
<evidence type="ECO:0000313" key="3">
    <source>
        <dbReference type="Proteomes" id="UP001501521"/>
    </source>
</evidence>
<organism evidence="2 3">
    <name type="scientific">Tessaracoccus lubricantis</name>
    <dbReference type="NCBI Taxonomy" id="545543"/>
    <lineage>
        <taxon>Bacteria</taxon>
        <taxon>Bacillati</taxon>
        <taxon>Actinomycetota</taxon>
        <taxon>Actinomycetes</taxon>
        <taxon>Propionibacteriales</taxon>
        <taxon>Propionibacteriaceae</taxon>
        <taxon>Tessaracoccus</taxon>
    </lineage>
</organism>
<comment type="caution">
    <text evidence="2">The sequence shown here is derived from an EMBL/GenBank/DDBJ whole genome shotgun (WGS) entry which is preliminary data.</text>
</comment>
<dbReference type="EMBL" id="BAABLV010000013">
    <property type="protein sequence ID" value="GAA4893154.1"/>
    <property type="molecule type" value="Genomic_DNA"/>
</dbReference>
<dbReference type="PANTHER" id="PTHR30627">
    <property type="entry name" value="PEPTIDOGLYCAN D,D-TRANSPEPTIDASE"/>
    <property type="match status" value="1"/>
</dbReference>
<evidence type="ECO:0000313" key="2">
    <source>
        <dbReference type="EMBL" id="GAA4893154.1"/>
    </source>
</evidence>
<sequence>MVFPFRKMLGCWSSTPCLDDSDLPPPTDKWGCQAVVPTVTTRLGVVTVGKGMFVRGVVPGWSLFLRSSATEMLQTMMKATVDSGTGKSLKGVMTGAKTGTAQWGKAGALQTHAWMIAYNDKYAVASFVEVGDSGGSTAAPLILQLFR</sequence>
<reference evidence="3" key="1">
    <citation type="journal article" date="2019" name="Int. J. Syst. Evol. Microbiol.">
        <title>The Global Catalogue of Microorganisms (GCM) 10K type strain sequencing project: providing services to taxonomists for standard genome sequencing and annotation.</title>
        <authorList>
            <consortium name="The Broad Institute Genomics Platform"/>
            <consortium name="The Broad Institute Genome Sequencing Center for Infectious Disease"/>
            <person name="Wu L."/>
            <person name="Ma J."/>
        </authorList>
    </citation>
    <scope>NUCLEOTIDE SEQUENCE [LARGE SCALE GENOMIC DNA]</scope>
    <source>
        <strain evidence="3">JCM 19125</strain>
    </source>
</reference>
<dbReference type="Proteomes" id="UP001501521">
    <property type="component" value="Unassembled WGS sequence"/>
</dbReference>
<name>A0ABP9F4T6_9ACTN</name>
<dbReference type="SUPFAM" id="SSF56601">
    <property type="entry name" value="beta-lactamase/transpeptidase-like"/>
    <property type="match status" value="1"/>
</dbReference>